<evidence type="ECO:0000256" key="1">
    <source>
        <dbReference type="SAM" id="Phobius"/>
    </source>
</evidence>
<organism evidence="3 4">
    <name type="scientific">Halomicrobium mukohataei</name>
    <dbReference type="NCBI Taxonomy" id="57705"/>
    <lineage>
        <taxon>Archaea</taxon>
        <taxon>Methanobacteriati</taxon>
        <taxon>Methanobacteriota</taxon>
        <taxon>Stenosarchaea group</taxon>
        <taxon>Halobacteria</taxon>
        <taxon>Halobacteriales</taxon>
        <taxon>Haloarculaceae</taxon>
        <taxon>Halomicrobium</taxon>
    </lineage>
</organism>
<name>A0A4D6KDV3_9EURY</name>
<feature type="domain" description="Domain of unknown function" evidence="2">
    <location>
        <begin position="24"/>
        <end position="139"/>
    </location>
</feature>
<reference evidence="3 4" key="1">
    <citation type="submission" date="2019-04" db="EMBL/GenBank/DDBJ databases">
        <title>Complete genome sequence of Arthrobacter sp. ZXY-2 associated with effective atrazine degradation and salt adaptation.</title>
        <authorList>
            <person name="Zhao X."/>
        </authorList>
    </citation>
    <scope>NUCLEOTIDE SEQUENCE [LARGE SCALE GENOMIC DNA]</scope>
    <source>
        <strain evidence="4">ZP60</strain>
    </source>
</reference>
<feature type="transmembrane region" description="Helical" evidence="1">
    <location>
        <begin position="181"/>
        <end position="199"/>
    </location>
</feature>
<dbReference type="Proteomes" id="UP000297053">
    <property type="component" value="Chromosome"/>
</dbReference>
<reference evidence="3 4" key="2">
    <citation type="submission" date="2019-04" db="EMBL/GenBank/DDBJ databases">
        <authorList>
            <person name="Yang S."/>
            <person name="Wei W."/>
        </authorList>
    </citation>
    <scope>NUCLEOTIDE SEQUENCE [LARGE SCALE GENOMIC DNA]</scope>
    <source>
        <strain evidence="4">ZP60</strain>
    </source>
</reference>
<evidence type="ECO:0000313" key="4">
    <source>
        <dbReference type="Proteomes" id="UP000297053"/>
    </source>
</evidence>
<dbReference type="InterPro" id="IPR058415">
    <property type="entry name" value="DUF8102"/>
</dbReference>
<evidence type="ECO:0000313" key="3">
    <source>
        <dbReference type="EMBL" id="QCD65415.1"/>
    </source>
</evidence>
<sequence>MVRKSASLLTKTQRQRIQDSFEPLEENQRRRDQQRIRERLKSGVVDFRLLVDYPDRQLEMAFEDLSDEELKDALADAYLVLRRIQQLREYDETEIIESSRAHAEELGTDQARSLEDIELRTQQEVRAETRAALLERLEENPWERNANRLLKVAGGAFAVFLLLSISDRFFGSSFVAPESTIGGLVALTIILSLTGLLLIKAAQVLKQDVVPLVRFAVDDPRELIRYTRDRLRRPVQTIKKLWQQL</sequence>
<keyword evidence="1" id="KW-0812">Transmembrane</keyword>
<dbReference type="GeneID" id="42178691"/>
<protein>
    <recommendedName>
        <fullName evidence="2">Domain of unknown function domain-containing protein</fullName>
    </recommendedName>
</protein>
<proteinExistence type="predicted"/>
<dbReference type="KEGG" id="halz:E5139_07105"/>
<keyword evidence="1" id="KW-0472">Membrane</keyword>
<feature type="transmembrane region" description="Helical" evidence="1">
    <location>
        <begin position="149"/>
        <end position="169"/>
    </location>
</feature>
<dbReference type="EMBL" id="CP039375">
    <property type="protein sequence ID" value="QCD65415.1"/>
    <property type="molecule type" value="Genomic_DNA"/>
</dbReference>
<dbReference type="RefSeq" id="WP_126967150.1">
    <property type="nucleotide sequence ID" value="NZ_CP039375.1"/>
</dbReference>
<gene>
    <name evidence="3" type="ORF">E5139_07105</name>
</gene>
<accession>A0A4D6KDV3</accession>
<evidence type="ECO:0000259" key="2">
    <source>
        <dbReference type="Pfam" id="PF26404"/>
    </source>
</evidence>
<dbReference type="AlphaFoldDB" id="A0A4D6KDV3"/>
<keyword evidence="1" id="KW-1133">Transmembrane helix</keyword>
<dbReference type="Pfam" id="PF26404">
    <property type="entry name" value="DUF8102"/>
    <property type="match status" value="1"/>
</dbReference>